<protein>
    <submittedName>
        <fullName evidence="6">Mitosis protein Dim1</fullName>
    </submittedName>
</protein>
<dbReference type="VEuPathDB" id="MicrosporidiaDB:M896_021230"/>
<dbReference type="GO" id="GO:0046540">
    <property type="term" value="C:U4/U6 x U5 tri-snRNP complex"/>
    <property type="evidence" value="ECO:0007669"/>
    <property type="project" value="InterPro"/>
</dbReference>
<comment type="subcellular location">
    <subcellularLocation>
        <location evidence="1">Nucleus</location>
    </subcellularLocation>
</comment>
<keyword evidence="7" id="KW-1185">Reference proteome</keyword>
<dbReference type="Pfam" id="PF02966">
    <property type="entry name" value="DIM1"/>
    <property type="match status" value="1"/>
</dbReference>
<dbReference type="InterPro" id="IPR004123">
    <property type="entry name" value="Dim1"/>
</dbReference>
<accession>A0A0B2UMX1</accession>
<dbReference type="RefSeq" id="XP_014564327.1">
    <property type="nucleotide sequence ID" value="XM_014708841.1"/>
</dbReference>
<comment type="similarity">
    <text evidence="2">Belongs to the DIM1 family.</text>
</comment>
<dbReference type="GO" id="GO:0005682">
    <property type="term" value="C:U5 snRNP"/>
    <property type="evidence" value="ECO:0007669"/>
    <property type="project" value="TreeGrafter"/>
</dbReference>
<dbReference type="SUPFAM" id="SSF52833">
    <property type="entry name" value="Thioredoxin-like"/>
    <property type="match status" value="1"/>
</dbReference>
<dbReference type="GO" id="GO:0005681">
    <property type="term" value="C:spliceosomal complex"/>
    <property type="evidence" value="ECO:0007669"/>
    <property type="project" value="TreeGrafter"/>
</dbReference>
<evidence type="ECO:0000256" key="5">
    <source>
        <dbReference type="ARBA" id="ARBA00023242"/>
    </source>
</evidence>
<name>A0A0B2UMX1_9MICR</name>
<dbReference type="GeneID" id="26261218"/>
<keyword evidence="3" id="KW-0507">mRNA processing</keyword>
<keyword evidence="5" id="KW-0539">Nucleus</keyword>
<dbReference type="FunCoup" id="A0A0B2UMX1">
    <property type="interactions" value="186"/>
</dbReference>
<dbReference type="Proteomes" id="UP000031056">
    <property type="component" value="Unassembled WGS sequence"/>
</dbReference>
<dbReference type="InParanoid" id="A0A0B2UMX1"/>
<sequence length="141" mass="15871">MAMRQLHSVDDVNIAIGSTMCKLVVIRFGDRDDPLCLYTDELLSKAYFSIRNYADVYTCERSDVKELVGVMGLSSALGIMCFFNKRHVKIDCSSGDNDKIDFAVGDEKVFVELFTLAYKAGVRNKRFVISPFSLEELKSGF</sequence>
<dbReference type="PANTHER" id="PTHR12052">
    <property type="entry name" value="THIOREDOXIN-LIKE PROTEN 4A, 4B"/>
    <property type="match status" value="1"/>
</dbReference>
<dbReference type="InterPro" id="IPR036249">
    <property type="entry name" value="Thioredoxin-like_sf"/>
</dbReference>
<evidence type="ECO:0000256" key="3">
    <source>
        <dbReference type="ARBA" id="ARBA00022664"/>
    </source>
</evidence>
<dbReference type="Gene3D" id="3.40.30.10">
    <property type="entry name" value="Glutaredoxin"/>
    <property type="match status" value="1"/>
</dbReference>
<reference evidence="6 7" key="1">
    <citation type="journal article" date="2014" name="MBio">
        <title>The Ordospora colligata genome; evolution of extreme reduction in microsporidia and host-to-parasite horizontal gene transfer.</title>
        <authorList>
            <person name="Pombert J.-F."/>
            <person name="Haag K.L."/>
            <person name="Beidas S."/>
            <person name="Ebert D."/>
            <person name="Keeling P.J."/>
        </authorList>
    </citation>
    <scope>NUCLEOTIDE SEQUENCE [LARGE SCALE GENOMIC DNA]</scope>
    <source>
        <strain evidence="6 7">OC4</strain>
    </source>
</reference>
<evidence type="ECO:0000256" key="1">
    <source>
        <dbReference type="ARBA" id="ARBA00004123"/>
    </source>
</evidence>
<keyword evidence="4" id="KW-0508">mRNA splicing</keyword>
<dbReference type="HOGENOM" id="CLU_1825858_0_0_1"/>
<evidence type="ECO:0000256" key="2">
    <source>
        <dbReference type="ARBA" id="ARBA00008241"/>
    </source>
</evidence>
<dbReference type="GO" id="GO:0000398">
    <property type="term" value="P:mRNA splicing, via spliceosome"/>
    <property type="evidence" value="ECO:0007669"/>
    <property type="project" value="InterPro"/>
</dbReference>
<proteinExistence type="inferred from homology"/>
<dbReference type="SMART" id="SM01410">
    <property type="entry name" value="DIM1"/>
    <property type="match status" value="1"/>
</dbReference>
<comment type="caution">
    <text evidence="6">The sequence shown here is derived from an EMBL/GenBank/DDBJ whole genome shotgun (WGS) entry which is preliminary data.</text>
</comment>
<evidence type="ECO:0000313" key="7">
    <source>
        <dbReference type="Proteomes" id="UP000031056"/>
    </source>
</evidence>
<evidence type="ECO:0000256" key="4">
    <source>
        <dbReference type="ARBA" id="ARBA00023187"/>
    </source>
</evidence>
<evidence type="ECO:0000313" key="6">
    <source>
        <dbReference type="EMBL" id="KHN70285.1"/>
    </source>
</evidence>
<dbReference type="AlphaFoldDB" id="A0A0B2UMX1"/>
<dbReference type="EMBL" id="JOKQ01000002">
    <property type="protein sequence ID" value="KHN70285.1"/>
    <property type="molecule type" value="Genomic_DNA"/>
</dbReference>
<dbReference type="PANTHER" id="PTHR12052:SF5">
    <property type="entry name" value="THIOREDOXIN-LIKE PROTEIN 4A"/>
    <property type="match status" value="1"/>
</dbReference>
<organism evidence="6 7">
    <name type="scientific">Ordospora colligata OC4</name>
    <dbReference type="NCBI Taxonomy" id="1354746"/>
    <lineage>
        <taxon>Eukaryota</taxon>
        <taxon>Fungi</taxon>
        <taxon>Fungi incertae sedis</taxon>
        <taxon>Microsporidia</taxon>
        <taxon>Ordosporidae</taxon>
        <taxon>Ordospora</taxon>
    </lineage>
</organism>
<gene>
    <name evidence="6" type="ORF">M896_021230</name>
</gene>
<dbReference type="OrthoDB" id="2188851at2759"/>
<dbReference type="STRING" id="1354746.A0A0B2UMX1"/>